<dbReference type="Gene3D" id="1.10.10.10">
    <property type="entry name" value="Winged helix-like DNA-binding domain superfamily/Winged helix DNA-binding domain"/>
    <property type="match status" value="3"/>
</dbReference>
<name>A0AA35UCV1_METCP</name>
<feature type="domain" description="RecX third three-helical" evidence="6">
    <location>
        <begin position="87"/>
        <end position="124"/>
    </location>
</feature>
<dbReference type="AlphaFoldDB" id="A0AA35UCV1"/>
<reference evidence="8" key="1">
    <citation type="submission" date="2023-03" db="EMBL/GenBank/DDBJ databases">
        <authorList>
            <person name="Pearce D."/>
        </authorList>
    </citation>
    <scope>NUCLEOTIDE SEQUENCE</scope>
    <source>
        <strain evidence="8">Mc</strain>
    </source>
</reference>
<evidence type="ECO:0000259" key="7">
    <source>
        <dbReference type="Pfam" id="PF21982"/>
    </source>
</evidence>
<comment type="similarity">
    <text evidence="2">Belongs to the RecX family.</text>
</comment>
<dbReference type="Pfam" id="PF21982">
    <property type="entry name" value="RecX_HTH1"/>
    <property type="match status" value="1"/>
</dbReference>
<dbReference type="GO" id="GO:0005737">
    <property type="term" value="C:cytoplasm"/>
    <property type="evidence" value="ECO:0007669"/>
    <property type="project" value="UniProtKB-SubCell"/>
</dbReference>
<dbReference type="GO" id="GO:0006282">
    <property type="term" value="P:regulation of DNA repair"/>
    <property type="evidence" value="ECO:0007669"/>
    <property type="project" value="InterPro"/>
</dbReference>
<organism evidence="8 9">
    <name type="scientific">Methylococcus capsulatus</name>
    <dbReference type="NCBI Taxonomy" id="414"/>
    <lineage>
        <taxon>Bacteria</taxon>
        <taxon>Pseudomonadati</taxon>
        <taxon>Pseudomonadota</taxon>
        <taxon>Gammaproteobacteria</taxon>
        <taxon>Methylococcales</taxon>
        <taxon>Methylococcaceae</taxon>
        <taxon>Methylococcus</taxon>
    </lineage>
</organism>
<gene>
    <name evidence="8" type="primary">recX</name>
    <name evidence="8" type="ORF">MCNOR_0982</name>
</gene>
<dbReference type="InterPro" id="IPR003783">
    <property type="entry name" value="Regulatory_RecX"/>
</dbReference>
<evidence type="ECO:0000256" key="1">
    <source>
        <dbReference type="ARBA" id="ARBA00004496"/>
    </source>
</evidence>
<sequence>MARREHSRLELQRKLAARGFEFPTIAAVLAECSDRGWQSDARFAEGFVCARKAKGYGVNRIRQELRLRGVEADLADSRDWMTDMDRVYTKKYRGKLAVTTPRERASRARFLAQRGFTSSQIRDFFERLGVDGEYPDTD</sequence>
<dbReference type="InterPro" id="IPR053926">
    <property type="entry name" value="RecX_HTH_1st"/>
</dbReference>
<feature type="domain" description="RecX first three-helical" evidence="7">
    <location>
        <begin position="2"/>
        <end position="32"/>
    </location>
</feature>
<dbReference type="Proteomes" id="UP001158598">
    <property type="component" value="Chromosome"/>
</dbReference>
<evidence type="ECO:0000256" key="2">
    <source>
        <dbReference type="ARBA" id="ARBA00009695"/>
    </source>
</evidence>
<evidence type="ECO:0000313" key="8">
    <source>
        <dbReference type="EMBL" id="CAI8768897.1"/>
    </source>
</evidence>
<proteinExistence type="inferred from homology"/>
<dbReference type="Pfam" id="PF21981">
    <property type="entry name" value="RecX_HTH3"/>
    <property type="match status" value="1"/>
</dbReference>
<evidence type="ECO:0000256" key="3">
    <source>
        <dbReference type="ARBA" id="ARBA00018111"/>
    </source>
</evidence>
<evidence type="ECO:0000313" key="9">
    <source>
        <dbReference type="Proteomes" id="UP001158598"/>
    </source>
</evidence>
<evidence type="ECO:0000256" key="4">
    <source>
        <dbReference type="ARBA" id="ARBA00022490"/>
    </source>
</evidence>
<dbReference type="InterPro" id="IPR053924">
    <property type="entry name" value="RecX_HTH_2nd"/>
</dbReference>
<dbReference type="EMBL" id="OX458332">
    <property type="protein sequence ID" value="CAI8768897.1"/>
    <property type="molecule type" value="Genomic_DNA"/>
</dbReference>
<dbReference type="OMA" id="EPQDWFE"/>
<feature type="domain" description="RecX second three-helical" evidence="5">
    <location>
        <begin position="39"/>
        <end position="76"/>
    </location>
</feature>
<dbReference type="PANTHER" id="PTHR33602:SF1">
    <property type="entry name" value="REGULATORY PROTEIN RECX FAMILY PROTEIN"/>
    <property type="match status" value="1"/>
</dbReference>
<accession>A0AA35UCV1</accession>
<protein>
    <recommendedName>
        <fullName evidence="3">Regulatory protein RecX</fullName>
    </recommendedName>
</protein>
<dbReference type="PANTHER" id="PTHR33602">
    <property type="entry name" value="REGULATORY PROTEIN RECX FAMILY PROTEIN"/>
    <property type="match status" value="1"/>
</dbReference>
<dbReference type="RefSeq" id="WP_010959748.1">
    <property type="nucleotide sequence ID" value="NZ_CP079096.1"/>
</dbReference>
<evidence type="ECO:0000259" key="6">
    <source>
        <dbReference type="Pfam" id="PF21981"/>
    </source>
</evidence>
<comment type="subcellular location">
    <subcellularLocation>
        <location evidence="1">Cytoplasm</location>
    </subcellularLocation>
</comment>
<dbReference type="InterPro" id="IPR053925">
    <property type="entry name" value="RecX_HTH_3rd"/>
</dbReference>
<dbReference type="Pfam" id="PF02631">
    <property type="entry name" value="RecX_HTH2"/>
    <property type="match status" value="1"/>
</dbReference>
<keyword evidence="4" id="KW-0963">Cytoplasm</keyword>
<dbReference type="InterPro" id="IPR036388">
    <property type="entry name" value="WH-like_DNA-bd_sf"/>
</dbReference>
<evidence type="ECO:0000259" key="5">
    <source>
        <dbReference type="Pfam" id="PF02631"/>
    </source>
</evidence>